<dbReference type="SUPFAM" id="SSF53474">
    <property type="entry name" value="alpha/beta-Hydrolases"/>
    <property type="match status" value="1"/>
</dbReference>
<protein>
    <submittedName>
        <fullName evidence="2">Lysophospholipase</fullName>
    </submittedName>
</protein>
<name>A0A251X1U9_9RHOB</name>
<dbReference type="InterPro" id="IPR029058">
    <property type="entry name" value="AB_hydrolase_fold"/>
</dbReference>
<proteinExistence type="predicted"/>
<dbReference type="Pfam" id="PF12146">
    <property type="entry name" value="Hydrolase_4"/>
    <property type="match status" value="1"/>
</dbReference>
<dbReference type="PRINTS" id="PR00111">
    <property type="entry name" value="ABHYDROLASE"/>
</dbReference>
<evidence type="ECO:0000259" key="1">
    <source>
        <dbReference type="Pfam" id="PF12146"/>
    </source>
</evidence>
<accession>A0A251X1U9</accession>
<gene>
    <name evidence="2" type="ORF">BVC71_02445</name>
</gene>
<feature type="domain" description="Serine aminopeptidase S33" evidence="1">
    <location>
        <begin position="40"/>
        <end position="292"/>
    </location>
</feature>
<comment type="caution">
    <text evidence="2">The sequence shown here is derived from an EMBL/GenBank/DDBJ whole genome shotgun (WGS) entry which is preliminary data.</text>
</comment>
<evidence type="ECO:0000313" key="3">
    <source>
        <dbReference type="Proteomes" id="UP000194664"/>
    </source>
</evidence>
<dbReference type="InterPro" id="IPR022742">
    <property type="entry name" value="Hydrolase_4"/>
</dbReference>
<dbReference type="RefSeq" id="WP_086450040.1">
    <property type="nucleotide sequence ID" value="NZ_MSPP01000001.1"/>
</dbReference>
<evidence type="ECO:0000313" key="2">
    <source>
        <dbReference type="EMBL" id="OUD10385.1"/>
    </source>
</evidence>
<dbReference type="Gene3D" id="3.40.50.1820">
    <property type="entry name" value="alpha/beta hydrolase"/>
    <property type="match status" value="1"/>
</dbReference>
<dbReference type="PANTHER" id="PTHR11614">
    <property type="entry name" value="PHOSPHOLIPASE-RELATED"/>
    <property type="match status" value="1"/>
</dbReference>
<dbReference type="AlphaFoldDB" id="A0A251X1U9"/>
<dbReference type="EMBL" id="MSPP01000001">
    <property type="protein sequence ID" value="OUD10385.1"/>
    <property type="molecule type" value="Genomic_DNA"/>
</dbReference>
<sequence>MSGAPYFADIAQGPNGGHAEWLTTSDGVRVRVAHWTTDNAIGTILLFPGRTEYIEKYGRDAVSLTDRGFNVLTIDWRGQGIADRLLDNRMLGHVDRFTDYQRDVQAMVDYARRIKLPEPFFLIGHSMGGCIGLRALHNALPVCAAAFSAPMWGINLGAAIRPVAWAISSMARPLGINGTLAFGQSEDTYVAVNPFAGNNLTTDEDMYNYMRDQLRAQPDLALGGPTFGWLFQALNEMYKLRAMPAPDTPAIVLLGSDEKIVDSKCVRHVASKWPGQALVEYDGGLHEILMERPEIRTDAFDRIAEHFRAHAS</sequence>
<dbReference type="Proteomes" id="UP000194664">
    <property type="component" value="Unassembled WGS sequence"/>
</dbReference>
<dbReference type="InterPro" id="IPR000073">
    <property type="entry name" value="AB_hydrolase_1"/>
</dbReference>
<keyword evidence="3" id="KW-1185">Reference proteome</keyword>
<organism evidence="2 3">
    <name type="scientific">Marivivens niveibacter</name>
    <dbReference type="NCBI Taxonomy" id="1930667"/>
    <lineage>
        <taxon>Bacteria</taxon>
        <taxon>Pseudomonadati</taxon>
        <taxon>Pseudomonadota</taxon>
        <taxon>Alphaproteobacteria</taxon>
        <taxon>Rhodobacterales</taxon>
        <taxon>Paracoccaceae</taxon>
        <taxon>Marivivens group</taxon>
        <taxon>Marivivens</taxon>
    </lineage>
</organism>
<dbReference type="InterPro" id="IPR051044">
    <property type="entry name" value="MAG_DAG_Lipase"/>
</dbReference>
<reference evidence="2 3" key="1">
    <citation type="submission" date="2016-12" db="EMBL/GenBank/DDBJ databases">
        <title>The draft genome sequence of HSLHS2.</title>
        <authorList>
            <person name="Hu D."/>
            <person name="Wang L."/>
            <person name="Shao Z."/>
        </authorList>
    </citation>
    <scope>NUCLEOTIDE SEQUENCE [LARGE SCALE GENOMIC DNA]</scope>
    <source>
        <strain evidence="2">MCCC 1A06712</strain>
    </source>
</reference>
<dbReference type="OrthoDB" id="9788260at2"/>